<reference evidence="1" key="3">
    <citation type="submission" date="2023-05" db="EMBL/GenBank/DDBJ databases">
        <authorList>
            <person name="Smith C.H."/>
        </authorList>
    </citation>
    <scope>NUCLEOTIDE SEQUENCE</scope>
    <source>
        <strain evidence="1">CHS0354</strain>
        <tissue evidence="1">Mantle</tissue>
    </source>
</reference>
<reference evidence="1" key="2">
    <citation type="journal article" date="2021" name="Genome Biol. Evol.">
        <title>Developing a high-quality reference genome for a parasitic bivalve with doubly uniparental inheritance (Bivalvia: Unionida).</title>
        <authorList>
            <person name="Smith C.H."/>
        </authorList>
    </citation>
    <scope>NUCLEOTIDE SEQUENCE</scope>
    <source>
        <strain evidence="1">CHS0354</strain>
        <tissue evidence="1">Mantle</tissue>
    </source>
</reference>
<evidence type="ECO:0000313" key="2">
    <source>
        <dbReference type="Proteomes" id="UP001195483"/>
    </source>
</evidence>
<reference evidence="1" key="1">
    <citation type="journal article" date="2021" name="Genome Biol. Evol.">
        <title>A High-Quality Reference Genome for a Parasitic Bivalve with Doubly Uniparental Inheritance (Bivalvia: Unionida).</title>
        <authorList>
            <person name="Smith C.H."/>
        </authorList>
    </citation>
    <scope>NUCLEOTIDE SEQUENCE</scope>
    <source>
        <strain evidence="1">CHS0354</strain>
    </source>
</reference>
<organism evidence="1 2">
    <name type="scientific">Potamilus streckersoni</name>
    <dbReference type="NCBI Taxonomy" id="2493646"/>
    <lineage>
        <taxon>Eukaryota</taxon>
        <taxon>Metazoa</taxon>
        <taxon>Spiralia</taxon>
        <taxon>Lophotrochozoa</taxon>
        <taxon>Mollusca</taxon>
        <taxon>Bivalvia</taxon>
        <taxon>Autobranchia</taxon>
        <taxon>Heteroconchia</taxon>
        <taxon>Palaeoheterodonta</taxon>
        <taxon>Unionida</taxon>
        <taxon>Unionoidea</taxon>
        <taxon>Unionidae</taxon>
        <taxon>Ambleminae</taxon>
        <taxon>Lampsilini</taxon>
        <taxon>Potamilus</taxon>
    </lineage>
</organism>
<dbReference type="EMBL" id="JAEAOA010001122">
    <property type="protein sequence ID" value="KAK3597523.1"/>
    <property type="molecule type" value="Genomic_DNA"/>
</dbReference>
<sequence length="114" mass="12659">MGPQVNLQLKDQYCHLLQRKSPDRKETWADLKWLSLMDKFIAGFEEKDFNLIKAELSAAGGDSVCNCNTCVLGLTTSETPVALYVRNIRVASNYKTTCPQSRSLTVVGAESILC</sequence>
<dbReference type="Proteomes" id="UP001195483">
    <property type="component" value="Unassembled WGS sequence"/>
</dbReference>
<protein>
    <submittedName>
        <fullName evidence="1">Uncharacterized protein</fullName>
    </submittedName>
</protein>
<accession>A0AAE0W0I3</accession>
<comment type="caution">
    <text evidence="1">The sequence shown here is derived from an EMBL/GenBank/DDBJ whole genome shotgun (WGS) entry which is preliminary data.</text>
</comment>
<name>A0AAE0W0I3_9BIVA</name>
<evidence type="ECO:0000313" key="1">
    <source>
        <dbReference type="EMBL" id="KAK3597523.1"/>
    </source>
</evidence>
<keyword evidence="2" id="KW-1185">Reference proteome</keyword>
<gene>
    <name evidence="1" type="ORF">CHS0354_018121</name>
</gene>
<proteinExistence type="predicted"/>
<dbReference type="AlphaFoldDB" id="A0AAE0W0I3"/>